<evidence type="ECO:0000256" key="1">
    <source>
        <dbReference type="SAM" id="MobiDB-lite"/>
    </source>
</evidence>
<organism evidence="2 3">
    <name type="scientific">Aspergillus luchuensis (strain CBS 106.47)</name>
    <dbReference type="NCBI Taxonomy" id="1137211"/>
    <lineage>
        <taxon>Eukaryota</taxon>
        <taxon>Fungi</taxon>
        <taxon>Dikarya</taxon>
        <taxon>Ascomycota</taxon>
        <taxon>Pezizomycotina</taxon>
        <taxon>Eurotiomycetes</taxon>
        <taxon>Eurotiomycetidae</taxon>
        <taxon>Eurotiales</taxon>
        <taxon>Aspergillaceae</taxon>
        <taxon>Aspergillus</taxon>
        <taxon>Aspergillus subgen. Circumdati</taxon>
    </lineage>
</organism>
<dbReference type="Proteomes" id="UP000184063">
    <property type="component" value="Unassembled WGS sequence"/>
</dbReference>
<feature type="compositionally biased region" description="Low complexity" evidence="1">
    <location>
        <begin position="436"/>
        <end position="448"/>
    </location>
</feature>
<feature type="compositionally biased region" description="Basic and acidic residues" evidence="1">
    <location>
        <begin position="1"/>
        <end position="11"/>
    </location>
</feature>
<dbReference type="EMBL" id="KV878271">
    <property type="protein sequence ID" value="OJZ79794.1"/>
    <property type="molecule type" value="Genomic_DNA"/>
</dbReference>
<dbReference type="AlphaFoldDB" id="A0A1M3SZ49"/>
<dbReference type="VEuPathDB" id="FungiDB:ASPFODRAFT_54499"/>
<feature type="compositionally biased region" description="Basic and acidic residues" evidence="1">
    <location>
        <begin position="24"/>
        <end position="57"/>
    </location>
</feature>
<accession>A0A1M3SZ49</accession>
<sequence>MANTRSGKDTSKPTGVDKNTNARKTREKDEKAAQRRKIEDKRKQRQQELESLRKDLLAAESQLKGSQLTEDERDELQKKHNNFQQVIQSTEADIKKDDEDLMDIDTKEHAATGSNGQAPENGASSIPSQPVPQNTLSPSGDETSVKQEPVDASNGQGQGHHSKTAPPDPDTAIASVEGPVLVESSNPDENNDGELLVRLDKLSVGGHSNGVADAWFMMLAAENLIVRYGPKQAAKYVIQSGKGHNFDGLQQVSDSKSRLCSIMDRDKRGKTRRRYGPENIEGIVGVAILERPPNSESSIAPTTYVKLKWTNIKEEDKHLCRDGTNWITRTNLIEITNEELATSSITEAWEKQETRYNNWEQGLPVGTPSRSPTPCPLDVWQQAKRERSHVPRGQSSITAKREATASPAPNTIIAESNDSSEPQPGNPVRPIPVEGATAAATDSTTPSDKPASQITFSRKDYVERMINSMALDKTDMQAYVRALTLIEADYAVYKGHLLANGGVELY</sequence>
<feature type="region of interest" description="Disordered" evidence="1">
    <location>
        <begin position="382"/>
        <end position="452"/>
    </location>
</feature>
<reference evidence="3" key="1">
    <citation type="journal article" date="2017" name="Genome Biol.">
        <title>Comparative genomics reveals high biological diversity and specific adaptations in the industrially and medically important fungal genus Aspergillus.</title>
        <authorList>
            <person name="de Vries R.P."/>
            <person name="Riley R."/>
            <person name="Wiebenga A."/>
            <person name="Aguilar-Osorio G."/>
            <person name="Amillis S."/>
            <person name="Uchima C.A."/>
            <person name="Anderluh G."/>
            <person name="Asadollahi M."/>
            <person name="Askin M."/>
            <person name="Barry K."/>
            <person name="Battaglia E."/>
            <person name="Bayram O."/>
            <person name="Benocci T."/>
            <person name="Braus-Stromeyer S.A."/>
            <person name="Caldana C."/>
            <person name="Canovas D."/>
            <person name="Cerqueira G.C."/>
            <person name="Chen F."/>
            <person name="Chen W."/>
            <person name="Choi C."/>
            <person name="Clum A."/>
            <person name="Dos Santos R.A."/>
            <person name="Damasio A.R."/>
            <person name="Diallinas G."/>
            <person name="Emri T."/>
            <person name="Fekete E."/>
            <person name="Flipphi M."/>
            <person name="Freyberg S."/>
            <person name="Gallo A."/>
            <person name="Gournas C."/>
            <person name="Habgood R."/>
            <person name="Hainaut M."/>
            <person name="Harispe M.L."/>
            <person name="Henrissat B."/>
            <person name="Hilden K.S."/>
            <person name="Hope R."/>
            <person name="Hossain A."/>
            <person name="Karabika E."/>
            <person name="Karaffa L."/>
            <person name="Karanyi Z."/>
            <person name="Krasevec N."/>
            <person name="Kuo A."/>
            <person name="Kusch H."/>
            <person name="LaButti K."/>
            <person name="Lagendijk E.L."/>
            <person name="Lapidus A."/>
            <person name="Levasseur A."/>
            <person name="Lindquist E."/>
            <person name="Lipzen A."/>
            <person name="Logrieco A.F."/>
            <person name="MacCabe A."/>
            <person name="Maekelae M.R."/>
            <person name="Malavazi I."/>
            <person name="Melin P."/>
            <person name="Meyer V."/>
            <person name="Mielnichuk N."/>
            <person name="Miskei M."/>
            <person name="Molnar A.P."/>
            <person name="Mule G."/>
            <person name="Ngan C.Y."/>
            <person name="Orejas M."/>
            <person name="Orosz E."/>
            <person name="Ouedraogo J.P."/>
            <person name="Overkamp K.M."/>
            <person name="Park H.-S."/>
            <person name="Perrone G."/>
            <person name="Piumi F."/>
            <person name="Punt P.J."/>
            <person name="Ram A.F."/>
            <person name="Ramon A."/>
            <person name="Rauscher S."/>
            <person name="Record E."/>
            <person name="Riano-Pachon D.M."/>
            <person name="Robert V."/>
            <person name="Roehrig J."/>
            <person name="Ruller R."/>
            <person name="Salamov A."/>
            <person name="Salih N.S."/>
            <person name="Samson R.A."/>
            <person name="Sandor E."/>
            <person name="Sanguinetti M."/>
            <person name="Schuetze T."/>
            <person name="Sepcic K."/>
            <person name="Shelest E."/>
            <person name="Sherlock G."/>
            <person name="Sophianopoulou V."/>
            <person name="Squina F.M."/>
            <person name="Sun H."/>
            <person name="Susca A."/>
            <person name="Todd R.B."/>
            <person name="Tsang A."/>
            <person name="Unkles S.E."/>
            <person name="van de Wiele N."/>
            <person name="van Rossen-Uffink D."/>
            <person name="Oliveira J.V."/>
            <person name="Vesth T.C."/>
            <person name="Visser J."/>
            <person name="Yu J.-H."/>
            <person name="Zhou M."/>
            <person name="Andersen M.R."/>
            <person name="Archer D.B."/>
            <person name="Baker S.E."/>
            <person name="Benoit I."/>
            <person name="Brakhage A.A."/>
            <person name="Braus G.H."/>
            <person name="Fischer R."/>
            <person name="Frisvad J.C."/>
            <person name="Goldman G.H."/>
            <person name="Houbraken J."/>
            <person name="Oakley B."/>
            <person name="Pocsi I."/>
            <person name="Scazzocchio C."/>
            <person name="Seiboth B."/>
            <person name="vanKuyk P.A."/>
            <person name="Wortman J."/>
            <person name="Dyer P.S."/>
            <person name="Grigoriev I.V."/>
        </authorList>
    </citation>
    <scope>NUCLEOTIDE SEQUENCE [LARGE SCALE GENOMIC DNA]</scope>
    <source>
        <strain evidence="3">CBS 106.47</strain>
    </source>
</reference>
<protein>
    <submittedName>
        <fullName evidence="2">Uncharacterized protein</fullName>
    </submittedName>
</protein>
<feature type="compositionally biased region" description="Polar residues" evidence="1">
    <location>
        <begin position="112"/>
        <end position="142"/>
    </location>
</feature>
<feature type="region of interest" description="Disordered" evidence="1">
    <location>
        <begin position="1"/>
        <end position="173"/>
    </location>
</feature>
<gene>
    <name evidence="2" type="ORF">ASPFODRAFT_54499</name>
</gene>
<evidence type="ECO:0000313" key="3">
    <source>
        <dbReference type="Proteomes" id="UP000184063"/>
    </source>
</evidence>
<name>A0A1M3SZ49_ASPLC</name>
<feature type="compositionally biased region" description="Polar residues" evidence="1">
    <location>
        <begin position="407"/>
        <end position="423"/>
    </location>
</feature>
<dbReference type="OrthoDB" id="4478402at2759"/>
<proteinExistence type="predicted"/>
<evidence type="ECO:0000313" key="2">
    <source>
        <dbReference type="EMBL" id="OJZ79794.1"/>
    </source>
</evidence>
<feature type="compositionally biased region" description="Polar residues" evidence="1">
    <location>
        <begin position="82"/>
        <end position="91"/>
    </location>
</feature>
<feature type="compositionally biased region" description="Basic and acidic residues" evidence="1">
    <location>
        <begin position="92"/>
        <end position="110"/>
    </location>
</feature>